<keyword evidence="9" id="KW-1185">Reference proteome</keyword>
<feature type="domain" description="Reverse transcriptase RNase H-like" evidence="7">
    <location>
        <begin position="11"/>
        <end position="73"/>
    </location>
</feature>
<dbReference type="PANTHER" id="PTHR37984:SF5">
    <property type="entry name" value="PROTEIN NYNRIN-LIKE"/>
    <property type="match status" value="1"/>
</dbReference>
<dbReference type="PANTHER" id="PTHR37984">
    <property type="entry name" value="PROTEIN CBG26694"/>
    <property type="match status" value="1"/>
</dbReference>
<keyword evidence="5" id="KW-0378">Hydrolase</keyword>
<protein>
    <recommendedName>
        <fullName evidence="7">Reverse transcriptase RNase H-like domain-containing protein</fullName>
    </recommendedName>
</protein>
<evidence type="ECO:0000256" key="3">
    <source>
        <dbReference type="ARBA" id="ARBA00022722"/>
    </source>
</evidence>
<accession>A0A4Y2DGP4</accession>
<keyword evidence="6" id="KW-0695">RNA-directed DNA polymerase</keyword>
<evidence type="ECO:0000256" key="6">
    <source>
        <dbReference type="ARBA" id="ARBA00022918"/>
    </source>
</evidence>
<evidence type="ECO:0000256" key="4">
    <source>
        <dbReference type="ARBA" id="ARBA00022759"/>
    </source>
</evidence>
<evidence type="ECO:0000256" key="1">
    <source>
        <dbReference type="ARBA" id="ARBA00022679"/>
    </source>
</evidence>
<evidence type="ECO:0000313" key="8">
    <source>
        <dbReference type="EMBL" id="GBM15389.1"/>
    </source>
</evidence>
<evidence type="ECO:0000259" key="7">
    <source>
        <dbReference type="Pfam" id="PF17917"/>
    </source>
</evidence>
<dbReference type="InterPro" id="IPR050951">
    <property type="entry name" value="Retrovirus_Pol_polyprotein"/>
</dbReference>
<name>A0A4Y2DGP4_ARAVE</name>
<evidence type="ECO:0000256" key="5">
    <source>
        <dbReference type="ARBA" id="ARBA00022801"/>
    </source>
</evidence>
<comment type="caution">
    <text evidence="8">The sequence shown here is derived from an EMBL/GenBank/DDBJ whole genome shotgun (WGS) entry which is preliminary data.</text>
</comment>
<dbReference type="GO" id="GO:0016787">
    <property type="term" value="F:hydrolase activity"/>
    <property type="evidence" value="ECO:0007669"/>
    <property type="project" value="UniProtKB-KW"/>
</dbReference>
<dbReference type="InterPro" id="IPR043502">
    <property type="entry name" value="DNA/RNA_pol_sf"/>
</dbReference>
<reference evidence="8 9" key="1">
    <citation type="journal article" date="2019" name="Sci. Rep.">
        <title>Orb-weaving spider Araneus ventricosus genome elucidates the spidroin gene catalogue.</title>
        <authorList>
            <person name="Kono N."/>
            <person name="Nakamura H."/>
            <person name="Ohtoshi R."/>
            <person name="Moran D.A.P."/>
            <person name="Shinohara A."/>
            <person name="Yoshida Y."/>
            <person name="Fujiwara M."/>
            <person name="Mori M."/>
            <person name="Tomita M."/>
            <person name="Arakawa K."/>
        </authorList>
    </citation>
    <scope>NUCLEOTIDE SEQUENCE [LARGE SCALE GENOMIC DNA]</scope>
</reference>
<keyword evidence="1" id="KW-0808">Transferase</keyword>
<keyword evidence="4" id="KW-0255">Endonuclease</keyword>
<evidence type="ECO:0000256" key="2">
    <source>
        <dbReference type="ARBA" id="ARBA00022695"/>
    </source>
</evidence>
<keyword evidence="2" id="KW-0548">Nucleotidyltransferase</keyword>
<dbReference type="AlphaFoldDB" id="A0A4Y2DGP4"/>
<dbReference type="GO" id="GO:0004519">
    <property type="term" value="F:endonuclease activity"/>
    <property type="evidence" value="ECO:0007669"/>
    <property type="project" value="UniProtKB-KW"/>
</dbReference>
<dbReference type="InterPro" id="IPR041373">
    <property type="entry name" value="RT_RNaseH"/>
</dbReference>
<evidence type="ECO:0000313" key="9">
    <source>
        <dbReference type="Proteomes" id="UP000499080"/>
    </source>
</evidence>
<gene>
    <name evidence="8" type="ORF">AVEN_199647_1</name>
</gene>
<dbReference type="Pfam" id="PF17917">
    <property type="entry name" value="RT_RNaseH"/>
    <property type="match status" value="1"/>
</dbReference>
<dbReference type="EMBL" id="BGPR01000359">
    <property type="protein sequence ID" value="GBM15389.1"/>
    <property type="molecule type" value="Genomic_DNA"/>
</dbReference>
<keyword evidence="3" id="KW-0540">Nuclease</keyword>
<dbReference type="GO" id="GO:0003964">
    <property type="term" value="F:RNA-directed DNA polymerase activity"/>
    <property type="evidence" value="ECO:0007669"/>
    <property type="project" value="UniProtKB-KW"/>
</dbReference>
<sequence length="193" mass="22404">MLQGHFLQLKEVSQIEKEALAVVWGRGKFHDYIVGLTVNIETDHKPLVPIFMHKALDGLSPRFQRMKLKMIRYSHQVQYIPGKDLVIADALSRSPIEGREDEELSEGNTACIQMVIATLPATDKRLSEIWQAQQEDEVCIQFINFVQKGWPEKNVLLTHLSRYWEYRHSINIQDGLLMMNARLIIPESMRSEF</sequence>
<dbReference type="SUPFAM" id="SSF56672">
    <property type="entry name" value="DNA/RNA polymerases"/>
    <property type="match status" value="1"/>
</dbReference>
<organism evidence="8 9">
    <name type="scientific">Araneus ventricosus</name>
    <name type="common">Orbweaver spider</name>
    <name type="synonym">Epeira ventricosa</name>
    <dbReference type="NCBI Taxonomy" id="182803"/>
    <lineage>
        <taxon>Eukaryota</taxon>
        <taxon>Metazoa</taxon>
        <taxon>Ecdysozoa</taxon>
        <taxon>Arthropoda</taxon>
        <taxon>Chelicerata</taxon>
        <taxon>Arachnida</taxon>
        <taxon>Araneae</taxon>
        <taxon>Araneomorphae</taxon>
        <taxon>Entelegynae</taxon>
        <taxon>Araneoidea</taxon>
        <taxon>Araneidae</taxon>
        <taxon>Araneus</taxon>
    </lineage>
</organism>
<proteinExistence type="predicted"/>
<dbReference type="OrthoDB" id="427924at2759"/>
<dbReference type="Proteomes" id="UP000499080">
    <property type="component" value="Unassembled WGS sequence"/>
</dbReference>